<reference evidence="1 2" key="1">
    <citation type="journal article" date="2015" name="Genome Announc.">
        <title>Draft Genome Sequence of Burkholderia sp. Strain PML1(12), an Ectomycorrhizosphere-Inhabiting Bacterium with Effective Mineral-Weathering Ability.</title>
        <authorList>
            <person name="Uroz S."/>
            <person name="Oger P."/>
        </authorList>
    </citation>
    <scope>NUCLEOTIDE SEQUENCE [LARGE SCALE GENOMIC DNA]</scope>
    <source>
        <strain evidence="2">PML1(12)</strain>
    </source>
</reference>
<dbReference type="PATRIC" id="fig|908627.4.peg.8050"/>
<dbReference type="EMBL" id="AEJF01000219">
    <property type="protein sequence ID" value="KLU21445.1"/>
    <property type="molecule type" value="Genomic_DNA"/>
</dbReference>
<gene>
    <name evidence="1" type="ORF">EOS_35990</name>
</gene>
<evidence type="ECO:0000313" key="2">
    <source>
        <dbReference type="Proteomes" id="UP000035963"/>
    </source>
</evidence>
<sequence>MHGLAGHCECKRVLQNLDVRSLLLVGNVSNSTYRFLFASCSLASQNPKSKVYEAKGRDDFRRSQFDSWAIVQMSLSPDPVRPPLLEARFAGKQKAINAEGVCAVQNHDKVQRFEQ</sequence>
<dbReference type="Proteomes" id="UP000035963">
    <property type="component" value="Unassembled WGS sequence"/>
</dbReference>
<comment type="caution">
    <text evidence="1">The sequence shown here is derived from an EMBL/GenBank/DDBJ whole genome shotgun (WGS) entry which is preliminary data.</text>
</comment>
<name>A0A0J1CL07_9BURK</name>
<accession>A0A0J1CL07</accession>
<dbReference type="AlphaFoldDB" id="A0A0J1CL07"/>
<evidence type="ECO:0000313" key="1">
    <source>
        <dbReference type="EMBL" id="KLU21445.1"/>
    </source>
</evidence>
<organism evidence="1 2">
    <name type="scientific">Caballeronia mineralivorans PML1(12)</name>
    <dbReference type="NCBI Taxonomy" id="908627"/>
    <lineage>
        <taxon>Bacteria</taxon>
        <taxon>Pseudomonadati</taxon>
        <taxon>Pseudomonadota</taxon>
        <taxon>Betaproteobacteria</taxon>
        <taxon>Burkholderiales</taxon>
        <taxon>Burkholderiaceae</taxon>
        <taxon>Caballeronia</taxon>
    </lineage>
</organism>
<protein>
    <submittedName>
        <fullName evidence="1">Uncharacterized protein</fullName>
    </submittedName>
</protein>
<proteinExistence type="predicted"/>
<keyword evidence="2" id="KW-1185">Reference proteome</keyword>